<comment type="subcellular location">
    <subcellularLocation>
        <location evidence="1">Nucleus</location>
    </subcellularLocation>
</comment>
<evidence type="ECO:0000256" key="3">
    <source>
        <dbReference type="ARBA" id="ARBA00023242"/>
    </source>
</evidence>
<dbReference type="GO" id="GO:0000077">
    <property type="term" value="P:DNA damage checkpoint signaling"/>
    <property type="evidence" value="ECO:0007669"/>
    <property type="project" value="InterPro"/>
</dbReference>
<dbReference type="InterPro" id="IPR018622">
    <property type="entry name" value="DNA_damage_chkpnt_Lcd1"/>
</dbReference>
<keyword evidence="7" id="KW-1185">Reference proteome</keyword>
<evidence type="ECO:0000256" key="4">
    <source>
        <dbReference type="SAM" id="Coils"/>
    </source>
</evidence>
<keyword evidence="4" id="KW-0175">Coiled coil</keyword>
<dbReference type="Proteomes" id="UP000183365">
    <property type="component" value="Unassembled WGS sequence"/>
</dbReference>
<feature type="compositionally biased region" description="Polar residues" evidence="5">
    <location>
        <begin position="119"/>
        <end position="135"/>
    </location>
</feature>
<keyword evidence="2" id="KW-0227">DNA damage</keyword>
<evidence type="ECO:0000313" key="6">
    <source>
        <dbReference type="EMBL" id="SGZ39563.1"/>
    </source>
</evidence>
<evidence type="ECO:0000313" key="7">
    <source>
        <dbReference type="Proteomes" id="UP000183365"/>
    </source>
</evidence>
<sequence length="868" mass="100684">MQFDSSEEEDEYLASYIETHKHKLGQTQPITNVVNTKDDLFIAKGEIAVLKEKYEKTEKLIVTNTTNYLKEKEQLVKKYEDELNQLKSEISALNHEKTFLNHKLKVSNRKIDSEIDGNSMINDSDNNAITNSSPGLISKAKDLSNSSILEKRKKRDENIQNNSINDEIIPKRTILKTSILNKIPDDDECVIKDEPVNIKQKIELSNLSINNNTTKNVSQDDKKKRPFLNFKTTVKFNDNYTLLNLLVDYRLPSFEKTVIELLDITIDGAQVGTVFINLAREHVMKKSLSEYIITLIEHLEGLVKEFANKKMINSHNKSIPLVISLSYQIMNFRPSVFTNVDLHSRIIKTYELIKEYEFVLKSKSILDAKLQKIIPKTDVTYFDFSDSTVKTKKFNLGIQSIDKNNDNLFLKNHTSLLSTSYNDFQHYKQRQNNQQSNEGDLSVDDGIGYIAKRNKWIDQQLLQKADPELLKYRNINEIADPVDYLYEMPCDHIEMVDYLIISFSFDLFESLVSNLDFIFGKKELFDNEDVDIVNEIHACVKNLFDISFTTSYQPLISCILSNCRIFNDFFSINFKLNYKNYISNFVDLINVQSEWLLKINLKNYLHKLPKKQNMCSLKRFIGGSSISQSNTLQNYYTLLLDESCHLKTIEQDEYIIIHDVCEYISSTILDNIFDFVDNWFNCFLYNKVDKKMIDNVEQNGILASLLKNVTTILTTNFIACQGEKTKPDLPLKKRNTIKCIKILQMFNNRLSTLKLLLEKQSSKKVSEIEEDEITNNSVDTSNINSFNLAKLGTSDFESIEKVTDKLEHLIINDENWKKDLIVYISRIIYQDQKNVLIKHELLKDFLTDLLDSLVTFEDSESIYDALIL</sequence>
<protein>
    <submittedName>
        <fullName evidence="6">Uncharacterized protein</fullName>
    </submittedName>
</protein>
<dbReference type="VEuPathDB" id="FungiDB:HGUI_01763"/>
<proteinExistence type="predicted"/>
<keyword evidence="3" id="KW-0539">Nucleus</keyword>
<reference evidence="7" key="1">
    <citation type="submission" date="2016-11" db="EMBL/GenBank/DDBJ databases">
        <authorList>
            <person name="Guldener U."/>
        </authorList>
    </citation>
    <scope>NUCLEOTIDE SEQUENCE [LARGE SCALE GENOMIC DNA]</scope>
</reference>
<accession>A0A1L0B3M7</accession>
<evidence type="ECO:0000256" key="1">
    <source>
        <dbReference type="ARBA" id="ARBA00004123"/>
    </source>
</evidence>
<gene>
    <name evidence="6" type="ORF">HGUI_01763</name>
</gene>
<name>A0A1L0B3M7_9ASCO</name>
<dbReference type="AlphaFoldDB" id="A0A1L0B3M7"/>
<evidence type="ECO:0000256" key="2">
    <source>
        <dbReference type="ARBA" id="ARBA00022763"/>
    </source>
</evidence>
<dbReference type="GO" id="GO:0005634">
    <property type="term" value="C:nucleus"/>
    <property type="evidence" value="ECO:0007669"/>
    <property type="project" value="UniProtKB-SubCell"/>
</dbReference>
<feature type="coiled-coil region" evidence="4">
    <location>
        <begin position="62"/>
        <end position="103"/>
    </location>
</feature>
<organism evidence="6 7">
    <name type="scientific">Hanseniaspora guilliermondii</name>
    <dbReference type="NCBI Taxonomy" id="56406"/>
    <lineage>
        <taxon>Eukaryota</taxon>
        <taxon>Fungi</taxon>
        <taxon>Dikarya</taxon>
        <taxon>Ascomycota</taxon>
        <taxon>Saccharomycotina</taxon>
        <taxon>Saccharomycetes</taxon>
        <taxon>Saccharomycodales</taxon>
        <taxon>Saccharomycodaceae</taxon>
        <taxon>Hanseniaspora</taxon>
    </lineage>
</organism>
<dbReference type="OrthoDB" id="4078000at2759"/>
<dbReference type="Pfam" id="PF09798">
    <property type="entry name" value="LCD1"/>
    <property type="match status" value="1"/>
</dbReference>
<feature type="region of interest" description="Disordered" evidence="5">
    <location>
        <begin position="117"/>
        <end position="138"/>
    </location>
</feature>
<dbReference type="EMBL" id="FQNF01000026">
    <property type="protein sequence ID" value="SGZ39563.1"/>
    <property type="molecule type" value="Genomic_DNA"/>
</dbReference>
<evidence type="ECO:0000256" key="5">
    <source>
        <dbReference type="SAM" id="MobiDB-lite"/>
    </source>
</evidence>